<evidence type="ECO:0000313" key="3">
    <source>
        <dbReference type="Proteomes" id="UP000664495"/>
    </source>
</evidence>
<evidence type="ECO:0000259" key="1">
    <source>
        <dbReference type="Pfam" id="PF05043"/>
    </source>
</evidence>
<keyword evidence="3" id="KW-1185">Reference proteome</keyword>
<dbReference type="Gene3D" id="1.10.10.10">
    <property type="entry name" value="Winged helix-like DNA-binding domain superfamily/Winged helix DNA-binding domain"/>
    <property type="match status" value="1"/>
</dbReference>
<gene>
    <name evidence="2" type="ORF">JZO85_10465</name>
</gene>
<evidence type="ECO:0000313" key="2">
    <source>
        <dbReference type="EMBL" id="MBO0452696.1"/>
    </source>
</evidence>
<dbReference type="RefSeq" id="WP_207108473.1">
    <property type="nucleotide sequence ID" value="NZ_JAFLVR010000022.1"/>
</dbReference>
<dbReference type="EMBL" id="JAFLVR010000022">
    <property type="protein sequence ID" value="MBO0452696.1"/>
    <property type="molecule type" value="Genomic_DNA"/>
</dbReference>
<sequence length="483" mass="57173">MLGMDKNTRLKIQIIETLDGLQTPISLKELQEKIGYASLGTIRVNCKELQTIIEELYTGDDYFLTLRMDNGRGIQLDRSSTNLQSLTNYLYQHDLACEIIRMILTKRKISAIQFCMDKNISESKLRRKIKEINQDLSDYDLYISCSTKISLKGREVDIRRFHYIFFRGLYRQFCQVERINTESYFQLANQIEDYLKLANNPTNLEMICFWLLITNQSLSKKGELIFNSTEKALLNRFKYPKKPAFLKTWNTNEWRFFLYAIYSSLLNDFELQYKNSSRELFFNQAIAHWLKSFSTHFRPLNSREQKFVGRKLKQHYAALAFFRLNDPMIDELGNNVALNQVQSQFPYYYRRFDAFWQEFTQAVPGYDFRQLRLYSFLTCVNLFSLENCLPEISVYAFSEHSDLFSIFIQEKINLYFKNRYHLTFVETPREAQLIIGTTPACRNFLSEGQESVIIRSNMTTTDYIDIEAILAKLVKKDLTQLEK</sequence>
<name>A0ABS3HGW8_9ENTE</name>
<dbReference type="InterPro" id="IPR036388">
    <property type="entry name" value="WH-like_DNA-bd_sf"/>
</dbReference>
<feature type="domain" description="Mga helix-turn-helix" evidence="1">
    <location>
        <begin position="82"/>
        <end position="166"/>
    </location>
</feature>
<comment type="caution">
    <text evidence="2">The sequence shown here is derived from an EMBL/GenBank/DDBJ whole genome shotgun (WGS) entry which is preliminary data.</text>
</comment>
<dbReference type="Proteomes" id="UP000664495">
    <property type="component" value="Unassembled WGS sequence"/>
</dbReference>
<proteinExistence type="predicted"/>
<reference evidence="2 3" key="1">
    <citation type="submission" date="2021-03" db="EMBL/GenBank/DDBJ databases">
        <title>Enterococcal diversity collection.</title>
        <authorList>
            <person name="Gilmore M.S."/>
            <person name="Schwartzman J."/>
            <person name="Van Tyne D."/>
            <person name="Martin M."/>
            <person name="Earl A.M."/>
            <person name="Manson A.L."/>
            <person name="Straub T."/>
            <person name="Salamzade R."/>
            <person name="Saavedra J."/>
            <person name="Lebreton F."/>
            <person name="Prichula J."/>
            <person name="Schaufler K."/>
            <person name="Gaca A."/>
            <person name="Sgardioli B."/>
            <person name="Wagenaar J."/>
            <person name="Strong T."/>
        </authorList>
    </citation>
    <scope>NUCLEOTIDE SEQUENCE [LARGE SCALE GENOMIC DNA]</scope>
    <source>
        <strain evidence="2 3">MJM16</strain>
    </source>
</reference>
<accession>A0ABS3HGW8</accession>
<dbReference type="InterPro" id="IPR007737">
    <property type="entry name" value="Mga_HTH"/>
</dbReference>
<protein>
    <submittedName>
        <fullName evidence="2">Helix-turn-helix domain-containing protein</fullName>
    </submittedName>
</protein>
<organism evidence="2 3">
    <name type="scientific">Candidatus Enterococcus murrayae</name>
    <dbReference type="NCBI Taxonomy" id="2815321"/>
    <lineage>
        <taxon>Bacteria</taxon>
        <taxon>Bacillati</taxon>
        <taxon>Bacillota</taxon>
        <taxon>Bacilli</taxon>
        <taxon>Lactobacillales</taxon>
        <taxon>Enterococcaceae</taxon>
        <taxon>Enterococcus</taxon>
    </lineage>
</organism>
<dbReference type="Pfam" id="PF05043">
    <property type="entry name" value="Mga"/>
    <property type="match status" value="1"/>
</dbReference>